<dbReference type="EMBL" id="JAPEIS010000001">
    <property type="protein sequence ID" value="KAJ8069629.1"/>
    <property type="molecule type" value="Genomic_DNA"/>
</dbReference>
<organism evidence="1 2">
    <name type="scientific">Sclerotinia nivalis</name>
    <dbReference type="NCBI Taxonomy" id="352851"/>
    <lineage>
        <taxon>Eukaryota</taxon>
        <taxon>Fungi</taxon>
        <taxon>Dikarya</taxon>
        <taxon>Ascomycota</taxon>
        <taxon>Pezizomycotina</taxon>
        <taxon>Leotiomycetes</taxon>
        <taxon>Helotiales</taxon>
        <taxon>Sclerotiniaceae</taxon>
        <taxon>Sclerotinia</taxon>
    </lineage>
</organism>
<sequence length="52" mass="5587">MGFECIDSASSLGFVATWAYGVSEGASLVVLYCIYGSDYNEAVHPTVQLDSY</sequence>
<gene>
    <name evidence="1" type="ORF">OCU04_000065</name>
</gene>
<comment type="caution">
    <text evidence="1">The sequence shown here is derived from an EMBL/GenBank/DDBJ whole genome shotgun (WGS) entry which is preliminary data.</text>
</comment>
<dbReference type="AlphaFoldDB" id="A0A9X0AVB8"/>
<reference evidence="1" key="1">
    <citation type="submission" date="2022-11" db="EMBL/GenBank/DDBJ databases">
        <title>Genome Resource of Sclerotinia nivalis Strain SnTB1, a Plant Pathogen Isolated from American Ginseng.</title>
        <authorList>
            <person name="Fan S."/>
        </authorList>
    </citation>
    <scope>NUCLEOTIDE SEQUENCE</scope>
    <source>
        <strain evidence="1">SnTB1</strain>
    </source>
</reference>
<proteinExistence type="predicted"/>
<evidence type="ECO:0000313" key="1">
    <source>
        <dbReference type="EMBL" id="KAJ8069629.1"/>
    </source>
</evidence>
<protein>
    <submittedName>
        <fullName evidence="1">Uncharacterized protein</fullName>
    </submittedName>
</protein>
<evidence type="ECO:0000313" key="2">
    <source>
        <dbReference type="Proteomes" id="UP001152300"/>
    </source>
</evidence>
<keyword evidence="2" id="KW-1185">Reference proteome</keyword>
<dbReference type="Proteomes" id="UP001152300">
    <property type="component" value="Unassembled WGS sequence"/>
</dbReference>
<accession>A0A9X0AVB8</accession>
<name>A0A9X0AVB8_9HELO</name>